<sequence length="637" mass="71327">MRKIPFLLFLLLSVAASAQVRLPKFISDGMILQRDTPLKIWGWAKPGEKVTVRFKNKTYKATTSSDGKWQVTLPALPAGGPFQMEIAGSNRISIQDILLGDVWFCSGQSNMVHQLNIHDVTYAEEIRTANYPQIRQFWVPTLSNLQSPQAELPQGQWKAAVGEDVRPFSAVAYFFAKTLYQRYKVPIGIINASVGGTPIEAWMSEEGLRNFPDAIATLQKNKDTAYVQSLKRRVTVPTVPIDAGMEASPKWYETNDPSKGWRPINVPGYWEDQGIRDLNGVVWYRRELELPARMAGKAAKVFLGRIVDADELYINGTLIGKTTYQYPQRRYPVPANVLKAGKNSIVVRVTNTALKGGFVPDKPYCLFAGADTVDLKGTWQYKVGSVFKPLPRGEFQAGLNPNNQPAALFHAMVAPLIPYAIKGFCWYQGETNTGQSQLYAQLLPALIQDWRRHWQQESLPFLYVQLPGYMDYQYLPAESNWASMREAQLKTLSVPHTAMAVTIDLGEWNDIHPDNKKDVGERLVRTALNLVYHENIVASGPLFQSATIQGNKINLSFTNVGSGLQAIDGEPLGDFAIAGSDKKFVWAQARIEGDKVVVWSDEVPNPQYVRYAWADNPVHANLYNKEGLPASPFRTDQ</sequence>
<dbReference type="InterPro" id="IPR036514">
    <property type="entry name" value="SGNH_hydro_sf"/>
</dbReference>
<evidence type="ECO:0000313" key="5">
    <source>
        <dbReference type="Proteomes" id="UP000239590"/>
    </source>
</evidence>
<dbReference type="InterPro" id="IPR008979">
    <property type="entry name" value="Galactose-bd-like_sf"/>
</dbReference>
<feature type="signal peptide" evidence="2">
    <location>
        <begin position="1"/>
        <end position="18"/>
    </location>
</feature>
<accession>A0A2S7IPF4</accession>
<feature type="domain" description="Sialate O-acetylesterase" evidence="3">
    <location>
        <begin position="101"/>
        <end position="222"/>
    </location>
</feature>
<organism evidence="4 5">
    <name type="scientific">Siphonobacter curvatus</name>
    <dbReference type="NCBI Taxonomy" id="2094562"/>
    <lineage>
        <taxon>Bacteria</taxon>
        <taxon>Pseudomonadati</taxon>
        <taxon>Bacteroidota</taxon>
        <taxon>Cytophagia</taxon>
        <taxon>Cytophagales</taxon>
        <taxon>Cytophagaceae</taxon>
        <taxon>Siphonobacter</taxon>
    </lineage>
</organism>
<dbReference type="RefSeq" id="WP_104711173.1">
    <property type="nucleotide sequence ID" value="NZ_PTRA01000001.1"/>
</dbReference>
<dbReference type="InterPro" id="IPR039329">
    <property type="entry name" value="SIAE"/>
</dbReference>
<dbReference type="InterPro" id="IPR013783">
    <property type="entry name" value="Ig-like_fold"/>
</dbReference>
<feature type="domain" description="Sialate O-acetylesterase" evidence="3">
    <location>
        <begin position="420"/>
        <end position="526"/>
    </location>
</feature>
<dbReference type="SUPFAM" id="SSF49785">
    <property type="entry name" value="Galactose-binding domain-like"/>
    <property type="match status" value="1"/>
</dbReference>
<dbReference type="Gene3D" id="2.60.40.10">
    <property type="entry name" value="Immunoglobulins"/>
    <property type="match status" value="1"/>
</dbReference>
<dbReference type="PANTHER" id="PTHR22901">
    <property type="entry name" value="SIALATE O-ACETYLESTERASE"/>
    <property type="match status" value="1"/>
</dbReference>
<keyword evidence="1" id="KW-0378">Hydrolase</keyword>
<dbReference type="GO" id="GO:0005975">
    <property type="term" value="P:carbohydrate metabolic process"/>
    <property type="evidence" value="ECO:0007669"/>
    <property type="project" value="InterPro"/>
</dbReference>
<proteinExistence type="predicted"/>
<comment type="caution">
    <text evidence="4">The sequence shown here is derived from an EMBL/GenBank/DDBJ whole genome shotgun (WGS) entry which is preliminary data.</text>
</comment>
<dbReference type="GO" id="GO:0001681">
    <property type="term" value="F:sialate O-acetylesterase activity"/>
    <property type="evidence" value="ECO:0007669"/>
    <property type="project" value="InterPro"/>
</dbReference>
<evidence type="ECO:0000256" key="1">
    <source>
        <dbReference type="ARBA" id="ARBA00022801"/>
    </source>
</evidence>
<dbReference type="OrthoDB" id="9816001at2"/>
<dbReference type="Gene3D" id="3.40.50.1110">
    <property type="entry name" value="SGNH hydrolase"/>
    <property type="match status" value="1"/>
</dbReference>
<name>A0A2S7IPF4_9BACT</name>
<dbReference type="Proteomes" id="UP000239590">
    <property type="component" value="Unassembled WGS sequence"/>
</dbReference>
<evidence type="ECO:0000256" key="2">
    <source>
        <dbReference type="SAM" id="SignalP"/>
    </source>
</evidence>
<feature type="chain" id="PRO_5015561933" evidence="2">
    <location>
        <begin position="19"/>
        <end position="637"/>
    </location>
</feature>
<dbReference type="EMBL" id="PTRA01000001">
    <property type="protein sequence ID" value="PQA59572.1"/>
    <property type="molecule type" value="Genomic_DNA"/>
</dbReference>
<protein>
    <submittedName>
        <fullName evidence="4">Sialate O-acetylesterase</fullName>
    </submittedName>
</protein>
<keyword evidence="2" id="KW-0732">Signal</keyword>
<evidence type="ECO:0000259" key="3">
    <source>
        <dbReference type="Pfam" id="PF03629"/>
    </source>
</evidence>
<dbReference type="PANTHER" id="PTHR22901:SF0">
    <property type="entry name" value="SIALATE O-ACETYLESTERASE"/>
    <property type="match status" value="1"/>
</dbReference>
<reference evidence="5" key="1">
    <citation type="submission" date="2018-02" db="EMBL/GenBank/DDBJ databases">
        <title>Genome sequencing of Solimonas sp. HR-BB.</title>
        <authorList>
            <person name="Lee Y."/>
            <person name="Jeon C.O."/>
        </authorList>
    </citation>
    <scope>NUCLEOTIDE SEQUENCE [LARGE SCALE GENOMIC DNA]</scope>
    <source>
        <strain evidence="5">HR-U</strain>
    </source>
</reference>
<dbReference type="SUPFAM" id="SSF52266">
    <property type="entry name" value="SGNH hydrolase"/>
    <property type="match status" value="1"/>
</dbReference>
<dbReference type="InterPro" id="IPR005181">
    <property type="entry name" value="SASA"/>
</dbReference>
<evidence type="ECO:0000313" key="4">
    <source>
        <dbReference type="EMBL" id="PQA59572.1"/>
    </source>
</evidence>
<gene>
    <name evidence="4" type="ORF">C5O19_07995</name>
</gene>
<dbReference type="Pfam" id="PF03629">
    <property type="entry name" value="SASA"/>
    <property type="match status" value="2"/>
</dbReference>
<dbReference type="AlphaFoldDB" id="A0A2S7IPF4"/>
<dbReference type="Gene3D" id="2.60.120.260">
    <property type="entry name" value="Galactose-binding domain-like"/>
    <property type="match status" value="1"/>
</dbReference>
<keyword evidence="5" id="KW-1185">Reference proteome</keyword>
<dbReference type="GO" id="GO:0004553">
    <property type="term" value="F:hydrolase activity, hydrolyzing O-glycosyl compounds"/>
    <property type="evidence" value="ECO:0007669"/>
    <property type="project" value="InterPro"/>
</dbReference>